<keyword evidence="2" id="KW-0732">Signal</keyword>
<name>A0A4Y9S6U4_9BURK</name>
<organism evidence="3 4">
    <name type="scientific">Zemynaea arenosa</name>
    <dbReference type="NCBI Taxonomy" id="2561931"/>
    <lineage>
        <taxon>Bacteria</taxon>
        <taxon>Pseudomonadati</taxon>
        <taxon>Pseudomonadota</taxon>
        <taxon>Betaproteobacteria</taxon>
        <taxon>Burkholderiales</taxon>
        <taxon>Oxalobacteraceae</taxon>
        <taxon>Telluria group</taxon>
        <taxon>Zemynaea</taxon>
    </lineage>
</organism>
<accession>A0A4Y9S6U4</accession>
<feature type="region of interest" description="Disordered" evidence="1">
    <location>
        <begin position="121"/>
        <end position="163"/>
    </location>
</feature>
<sequence>MKKLLLAAAFAGAALPMFAGAQTAVSISVGQPGFYGHIDIGGFAPPPVVYAQPVIVQRPVRVVEAPVVYLRAPYEHQRHWSRYCGRYNACGQRVYFVRDDWYLNTYAPRYREVHYRPEHYDRGPDRRDWDRHDDHGRGHGNGHGRGHDDHGNGHGRGHGKHGD</sequence>
<reference evidence="3 4" key="1">
    <citation type="submission" date="2019-03" db="EMBL/GenBank/DDBJ databases">
        <title>Draft Genome Sequence of Massilia arenosa sp. nov., a Novel Massilia Species Isolated from a Sandy-loam Maize Soil.</title>
        <authorList>
            <person name="Raths R."/>
            <person name="Peta V."/>
            <person name="Bucking H."/>
        </authorList>
    </citation>
    <scope>NUCLEOTIDE SEQUENCE [LARGE SCALE GENOMIC DNA]</scope>
    <source>
        <strain evidence="3 4">MC02</strain>
    </source>
</reference>
<evidence type="ECO:0000313" key="3">
    <source>
        <dbReference type="EMBL" id="TFW15465.1"/>
    </source>
</evidence>
<gene>
    <name evidence="3" type="ORF">E4L96_18140</name>
</gene>
<feature type="compositionally biased region" description="Basic residues" evidence="1">
    <location>
        <begin position="153"/>
        <end position="163"/>
    </location>
</feature>
<keyword evidence="4" id="KW-1185">Reference proteome</keyword>
<evidence type="ECO:0000256" key="2">
    <source>
        <dbReference type="SAM" id="SignalP"/>
    </source>
</evidence>
<dbReference type="Proteomes" id="UP000298438">
    <property type="component" value="Unassembled WGS sequence"/>
</dbReference>
<dbReference type="OrthoDB" id="8536851at2"/>
<comment type="caution">
    <text evidence="3">The sequence shown here is derived from an EMBL/GenBank/DDBJ whole genome shotgun (WGS) entry which is preliminary data.</text>
</comment>
<dbReference type="AlphaFoldDB" id="A0A4Y9S6U4"/>
<evidence type="ECO:0000313" key="4">
    <source>
        <dbReference type="Proteomes" id="UP000298438"/>
    </source>
</evidence>
<evidence type="ECO:0008006" key="5">
    <source>
        <dbReference type="Google" id="ProtNLM"/>
    </source>
</evidence>
<feature type="signal peptide" evidence="2">
    <location>
        <begin position="1"/>
        <end position="21"/>
    </location>
</feature>
<feature type="compositionally biased region" description="Basic and acidic residues" evidence="1">
    <location>
        <begin position="121"/>
        <end position="137"/>
    </location>
</feature>
<dbReference type="RefSeq" id="WP_135208622.1">
    <property type="nucleotide sequence ID" value="NZ_SPVF01000231.1"/>
</dbReference>
<evidence type="ECO:0000256" key="1">
    <source>
        <dbReference type="SAM" id="MobiDB-lite"/>
    </source>
</evidence>
<dbReference type="EMBL" id="SPVF01000231">
    <property type="protein sequence ID" value="TFW15465.1"/>
    <property type="molecule type" value="Genomic_DNA"/>
</dbReference>
<feature type="chain" id="PRO_5021207006" description="DUF3300 domain-containing protein" evidence="2">
    <location>
        <begin position="22"/>
        <end position="163"/>
    </location>
</feature>
<proteinExistence type="predicted"/>
<protein>
    <recommendedName>
        <fullName evidence="5">DUF3300 domain-containing protein</fullName>
    </recommendedName>
</protein>